<keyword evidence="3" id="KW-1185">Reference proteome</keyword>
<dbReference type="RefSeq" id="XP_050563786.1">
    <property type="nucleotide sequence ID" value="XM_050707829.1"/>
</dbReference>
<dbReference type="AlphaFoldDB" id="A0A9R0ED48"/>
<evidence type="ECO:0000256" key="1">
    <source>
        <dbReference type="SAM" id="MobiDB-lite"/>
    </source>
</evidence>
<proteinExistence type="predicted"/>
<reference evidence="4" key="1">
    <citation type="submission" date="2025-08" db="UniProtKB">
        <authorList>
            <consortium name="RefSeq"/>
        </authorList>
    </citation>
    <scope>IDENTIFICATION</scope>
    <source>
        <tissue evidence="4">Whole larval tissue</tissue>
    </source>
</reference>
<dbReference type="Proteomes" id="UP000829999">
    <property type="component" value="Chromosome 3"/>
</dbReference>
<dbReference type="Pfam" id="PF22589">
    <property type="entry name" value="SPMIP1"/>
    <property type="match status" value="1"/>
</dbReference>
<accession>A0A9R0ED48</accession>
<gene>
    <name evidence="4" type="primary">LOC126913073</name>
</gene>
<organism evidence="3 4">
    <name type="scientific">Spodoptera frugiperda</name>
    <name type="common">Fall armyworm</name>
    <dbReference type="NCBI Taxonomy" id="7108"/>
    <lineage>
        <taxon>Eukaryota</taxon>
        <taxon>Metazoa</taxon>
        <taxon>Ecdysozoa</taxon>
        <taxon>Arthropoda</taxon>
        <taxon>Hexapoda</taxon>
        <taxon>Insecta</taxon>
        <taxon>Pterygota</taxon>
        <taxon>Neoptera</taxon>
        <taxon>Endopterygota</taxon>
        <taxon>Lepidoptera</taxon>
        <taxon>Glossata</taxon>
        <taxon>Ditrysia</taxon>
        <taxon>Noctuoidea</taxon>
        <taxon>Noctuidae</taxon>
        <taxon>Amphipyrinae</taxon>
        <taxon>Spodoptera</taxon>
    </lineage>
</organism>
<feature type="domain" description="Sperm microtubule inner protein 1 C-terminal" evidence="2">
    <location>
        <begin position="109"/>
        <end position="209"/>
    </location>
</feature>
<protein>
    <submittedName>
        <fullName evidence="4">Uncharacterized protein LOC126913073</fullName>
    </submittedName>
</protein>
<evidence type="ECO:0000313" key="3">
    <source>
        <dbReference type="Proteomes" id="UP000829999"/>
    </source>
</evidence>
<dbReference type="InterPro" id="IPR054323">
    <property type="entry name" value="SPMIP1_C"/>
</dbReference>
<name>A0A9R0ED48_SPOFR</name>
<feature type="region of interest" description="Disordered" evidence="1">
    <location>
        <begin position="203"/>
        <end position="222"/>
    </location>
</feature>
<dbReference type="GeneID" id="126913073"/>
<dbReference type="PANTHER" id="PTHR35826:SF1">
    <property type="entry name" value="PROTEIN ATP6V1FNB-LIKE"/>
    <property type="match status" value="1"/>
</dbReference>
<dbReference type="PANTHER" id="PTHR35826">
    <property type="entry name" value="PROTEIN ATP6V1FNB-LIKE"/>
    <property type="match status" value="1"/>
</dbReference>
<evidence type="ECO:0000259" key="2">
    <source>
        <dbReference type="Pfam" id="PF22589"/>
    </source>
</evidence>
<sequence>MPLVDINNPQMIKFLVETYEKTARLRMRWNILNADKLNSAANLDREEKGYRDVDVTKATMELGLAGLQRDNITDARNKRLKHKIDGKIPGIESLRKGHSIVDVELGKATDDPKLARPDTDLSIDPIMRPVNPKQKKILYMGRPYYGREVYLKKRCKAQAPEDRYYFAETSSWVYGWRMKDSYQKSRGPLHGRVWRLAREVSRTGPAPDPAYYQQPGKDPGKC</sequence>
<evidence type="ECO:0000313" key="4">
    <source>
        <dbReference type="RefSeq" id="XP_050563786.1"/>
    </source>
</evidence>
<dbReference type="OrthoDB" id="410807at2759"/>